<keyword evidence="2" id="KW-0645">Protease</keyword>
<evidence type="ECO:0000313" key="6">
    <source>
        <dbReference type="Proteomes" id="UP000278475"/>
    </source>
</evidence>
<evidence type="ECO:0000313" key="5">
    <source>
        <dbReference type="EMBL" id="RLE49051.1"/>
    </source>
</evidence>
<dbReference type="Gene3D" id="3.40.50.1450">
    <property type="entry name" value="HybD-like"/>
    <property type="match status" value="1"/>
</dbReference>
<evidence type="ECO:0000256" key="4">
    <source>
        <dbReference type="ARBA" id="ARBA00022801"/>
    </source>
</evidence>
<dbReference type="InterPro" id="IPR000671">
    <property type="entry name" value="Peptidase_A31"/>
</dbReference>
<dbReference type="GO" id="GO:0016485">
    <property type="term" value="P:protein processing"/>
    <property type="evidence" value="ECO:0007669"/>
    <property type="project" value="TreeGrafter"/>
</dbReference>
<keyword evidence="4 5" id="KW-0378">Hydrolase</keyword>
<dbReference type="PANTHER" id="PTHR30302:SF1">
    <property type="entry name" value="HYDROGENASE 2 MATURATION PROTEASE"/>
    <property type="match status" value="1"/>
</dbReference>
<dbReference type="GO" id="GO:0004190">
    <property type="term" value="F:aspartic-type endopeptidase activity"/>
    <property type="evidence" value="ECO:0007669"/>
    <property type="project" value="UniProtKB-KW"/>
</dbReference>
<sequence length="162" mass="18149">MIEQQLVKFLGNAKKLIVMLIGNTLRCDDGIAIALYEDLKREAERHEKVHVIACGEVPENFTSVLRELKPSHVLLIDTVDFGAKPGDLAFFTPDQLSSISLSSHRMSLRVLSRFIEETIGAKVALVGIQPKNLEFGFKLSAEVREAGEKLVEILAEVFRKRF</sequence>
<dbReference type="Pfam" id="PF01750">
    <property type="entry name" value="HycI"/>
    <property type="match status" value="1"/>
</dbReference>
<dbReference type="CDD" id="cd06067">
    <property type="entry name" value="H2MP_MemB-H2evol"/>
    <property type="match status" value="1"/>
</dbReference>
<dbReference type="GO" id="GO:0008047">
    <property type="term" value="F:enzyme activator activity"/>
    <property type="evidence" value="ECO:0007669"/>
    <property type="project" value="InterPro"/>
</dbReference>
<name>A0A497EQ44_9CREN</name>
<accession>A0A497EQ44</accession>
<dbReference type="EC" id="3.4.23.51" evidence="5"/>
<evidence type="ECO:0000256" key="3">
    <source>
        <dbReference type="ARBA" id="ARBA00022750"/>
    </source>
</evidence>
<reference evidence="5 6" key="1">
    <citation type="submission" date="2018-06" db="EMBL/GenBank/DDBJ databases">
        <title>Extensive metabolic versatility and redundancy in microbially diverse, dynamic hydrothermal sediments.</title>
        <authorList>
            <person name="Dombrowski N."/>
            <person name="Teske A."/>
            <person name="Baker B.J."/>
        </authorList>
    </citation>
    <scope>NUCLEOTIDE SEQUENCE [LARGE SCALE GENOMIC DNA]</scope>
    <source>
        <strain evidence="5">B66_G16</strain>
    </source>
</reference>
<dbReference type="NCBIfam" id="TIGR00072">
    <property type="entry name" value="hydrog_prot"/>
    <property type="match status" value="1"/>
</dbReference>
<dbReference type="PANTHER" id="PTHR30302">
    <property type="entry name" value="HYDROGENASE 1 MATURATION PROTEASE"/>
    <property type="match status" value="1"/>
</dbReference>
<comment type="caution">
    <text evidence="5">The sequence shown here is derived from an EMBL/GenBank/DDBJ whole genome shotgun (WGS) entry which is preliminary data.</text>
</comment>
<keyword evidence="3" id="KW-0064">Aspartyl protease</keyword>
<dbReference type="NCBIfam" id="TIGR00142">
    <property type="entry name" value="hycI"/>
    <property type="match status" value="1"/>
</dbReference>
<dbReference type="InterPro" id="IPR004420">
    <property type="entry name" value="Pept_A31_hyd_mat_HycI"/>
</dbReference>
<gene>
    <name evidence="5" type="primary">hycI</name>
    <name evidence="5" type="ORF">DRJ31_06015</name>
</gene>
<proteinExistence type="inferred from homology"/>
<dbReference type="AlphaFoldDB" id="A0A497EQ44"/>
<dbReference type="SUPFAM" id="SSF53163">
    <property type="entry name" value="HybD-like"/>
    <property type="match status" value="1"/>
</dbReference>
<evidence type="ECO:0000256" key="1">
    <source>
        <dbReference type="ARBA" id="ARBA00006814"/>
    </source>
</evidence>
<organism evidence="5 6">
    <name type="scientific">Thermoproteota archaeon</name>
    <dbReference type="NCBI Taxonomy" id="2056631"/>
    <lineage>
        <taxon>Archaea</taxon>
        <taxon>Thermoproteota</taxon>
    </lineage>
</organism>
<comment type="similarity">
    <text evidence="1">Belongs to the peptidase A31 family.</text>
</comment>
<evidence type="ECO:0000256" key="2">
    <source>
        <dbReference type="ARBA" id="ARBA00022670"/>
    </source>
</evidence>
<dbReference type="InterPro" id="IPR023430">
    <property type="entry name" value="Pept_HybD-like_dom_sf"/>
</dbReference>
<dbReference type="Proteomes" id="UP000278475">
    <property type="component" value="Unassembled WGS sequence"/>
</dbReference>
<dbReference type="EMBL" id="QMQV01000050">
    <property type="protein sequence ID" value="RLE49051.1"/>
    <property type="molecule type" value="Genomic_DNA"/>
</dbReference>
<dbReference type="PRINTS" id="PR00446">
    <property type="entry name" value="HYDRGNUPTAKE"/>
</dbReference>
<protein>
    <submittedName>
        <fullName evidence="5">Hydrogenase maturation peptidase HycI</fullName>
        <ecNumber evidence="5">3.4.23.51</ecNumber>
    </submittedName>
</protein>